<dbReference type="AlphaFoldDB" id="A0A072VDI3"/>
<reference evidence="2" key="3">
    <citation type="submission" date="2015-04" db="UniProtKB">
        <authorList>
            <consortium name="EnsemblPlants"/>
        </authorList>
    </citation>
    <scope>IDENTIFICATION</scope>
    <source>
        <strain evidence="2">cv. Jemalong A17</strain>
    </source>
</reference>
<evidence type="ECO:0000313" key="2">
    <source>
        <dbReference type="EnsemblPlants" id="KEH39493"/>
    </source>
</evidence>
<organism evidence="1 3">
    <name type="scientific">Medicago truncatula</name>
    <name type="common">Barrel medic</name>
    <name type="synonym">Medicago tribuloides</name>
    <dbReference type="NCBI Taxonomy" id="3880"/>
    <lineage>
        <taxon>Eukaryota</taxon>
        <taxon>Viridiplantae</taxon>
        <taxon>Streptophyta</taxon>
        <taxon>Embryophyta</taxon>
        <taxon>Tracheophyta</taxon>
        <taxon>Spermatophyta</taxon>
        <taxon>Magnoliopsida</taxon>
        <taxon>eudicotyledons</taxon>
        <taxon>Gunneridae</taxon>
        <taxon>Pentapetalae</taxon>
        <taxon>rosids</taxon>
        <taxon>fabids</taxon>
        <taxon>Fabales</taxon>
        <taxon>Fabaceae</taxon>
        <taxon>Papilionoideae</taxon>
        <taxon>50 kb inversion clade</taxon>
        <taxon>NPAAA clade</taxon>
        <taxon>Hologalegina</taxon>
        <taxon>IRL clade</taxon>
        <taxon>Trifolieae</taxon>
        <taxon>Medicago</taxon>
    </lineage>
</organism>
<proteinExistence type="predicted"/>
<dbReference type="EnsemblPlants" id="KEH39493">
    <property type="protein sequence ID" value="KEH39493"/>
    <property type="gene ID" value="MTR_2g099135"/>
</dbReference>
<evidence type="ECO:0000313" key="1">
    <source>
        <dbReference type="EMBL" id="KEH39493.1"/>
    </source>
</evidence>
<sequence>MSPSIKPNNVNIAFFDMLRAENLGEGVNLSKVLHKREFSYRRILLKSCDSYCVVLFGLNYEGVHGLFGLMHTTGTVPRAIQT</sequence>
<keyword evidence="3" id="KW-1185">Reference proteome</keyword>
<reference evidence="1 3" key="1">
    <citation type="journal article" date="2011" name="Nature">
        <title>The Medicago genome provides insight into the evolution of rhizobial symbioses.</title>
        <authorList>
            <person name="Young N.D."/>
            <person name="Debelle F."/>
            <person name="Oldroyd G.E."/>
            <person name="Geurts R."/>
            <person name="Cannon S.B."/>
            <person name="Udvardi M.K."/>
            <person name="Benedito V.A."/>
            <person name="Mayer K.F."/>
            <person name="Gouzy J."/>
            <person name="Schoof H."/>
            <person name="Van de Peer Y."/>
            <person name="Proost S."/>
            <person name="Cook D.R."/>
            <person name="Meyers B.C."/>
            <person name="Spannagl M."/>
            <person name="Cheung F."/>
            <person name="De Mita S."/>
            <person name="Krishnakumar V."/>
            <person name="Gundlach H."/>
            <person name="Zhou S."/>
            <person name="Mudge J."/>
            <person name="Bharti A.K."/>
            <person name="Murray J.D."/>
            <person name="Naoumkina M.A."/>
            <person name="Rosen B."/>
            <person name="Silverstein K.A."/>
            <person name="Tang H."/>
            <person name="Rombauts S."/>
            <person name="Zhao P.X."/>
            <person name="Zhou P."/>
            <person name="Barbe V."/>
            <person name="Bardou P."/>
            <person name="Bechner M."/>
            <person name="Bellec A."/>
            <person name="Berger A."/>
            <person name="Berges H."/>
            <person name="Bidwell S."/>
            <person name="Bisseling T."/>
            <person name="Choisne N."/>
            <person name="Couloux A."/>
            <person name="Denny R."/>
            <person name="Deshpande S."/>
            <person name="Dai X."/>
            <person name="Doyle J.J."/>
            <person name="Dudez A.M."/>
            <person name="Farmer A.D."/>
            <person name="Fouteau S."/>
            <person name="Franken C."/>
            <person name="Gibelin C."/>
            <person name="Gish J."/>
            <person name="Goldstein S."/>
            <person name="Gonzalez A.J."/>
            <person name="Green P.J."/>
            <person name="Hallab A."/>
            <person name="Hartog M."/>
            <person name="Hua A."/>
            <person name="Humphray S.J."/>
            <person name="Jeong D.H."/>
            <person name="Jing Y."/>
            <person name="Jocker A."/>
            <person name="Kenton S.M."/>
            <person name="Kim D.J."/>
            <person name="Klee K."/>
            <person name="Lai H."/>
            <person name="Lang C."/>
            <person name="Lin S."/>
            <person name="Macmil S.L."/>
            <person name="Magdelenat G."/>
            <person name="Matthews L."/>
            <person name="McCorrison J."/>
            <person name="Monaghan E.L."/>
            <person name="Mun J.H."/>
            <person name="Najar F.Z."/>
            <person name="Nicholson C."/>
            <person name="Noirot C."/>
            <person name="O'Bleness M."/>
            <person name="Paule C.R."/>
            <person name="Poulain J."/>
            <person name="Prion F."/>
            <person name="Qin B."/>
            <person name="Qu C."/>
            <person name="Retzel E.F."/>
            <person name="Riddle C."/>
            <person name="Sallet E."/>
            <person name="Samain S."/>
            <person name="Samson N."/>
            <person name="Sanders I."/>
            <person name="Saurat O."/>
            <person name="Scarpelli C."/>
            <person name="Schiex T."/>
            <person name="Segurens B."/>
            <person name="Severin A.J."/>
            <person name="Sherrier D.J."/>
            <person name="Shi R."/>
            <person name="Sims S."/>
            <person name="Singer S.R."/>
            <person name="Sinharoy S."/>
            <person name="Sterck L."/>
            <person name="Viollet A."/>
            <person name="Wang B.B."/>
            <person name="Wang K."/>
            <person name="Wang M."/>
            <person name="Wang X."/>
            <person name="Warfsmann J."/>
            <person name="Weissenbach J."/>
            <person name="White D.D."/>
            <person name="White J.D."/>
            <person name="Wiley G.B."/>
            <person name="Wincker P."/>
            <person name="Xing Y."/>
            <person name="Yang L."/>
            <person name="Yao Z."/>
            <person name="Ying F."/>
            <person name="Zhai J."/>
            <person name="Zhou L."/>
            <person name="Zuber A."/>
            <person name="Denarie J."/>
            <person name="Dixon R.A."/>
            <person name="May G.D."/>
            <person name="Schwartz D.C."/>
            <person name="Rogers J."/>
            <person name="Quetier F."/>
            <person name="Town C.D."/>
            <person name="Roe B.A."/>
        </authorList>
    </citation>
    <scope>NUCLEOTIDE SEQUENCE [LARGE SCALE GENOMIC DNA]</scope>
    <source>
        <strain evidence="1">A17</strain>
        <strain evidence="2 3">cv. Jemalong A17</strain>
    </source>
</reference>
<gene>
    <name evidence="1" type="ordered locus">MTR_2g099135</name>
</gene>
<reference evidence="1 3" key="2">
    <citation type="journal article" date="2014" name="BMC Genomics">
        <title>An improved genome release (version Mt4.0) for the model legume Medicago truncatula.</title>
        <authorList>
            <person name="Tang H."/>
            <person name="Krishnakumar V."/>
            <person name="Bidwell S."/>
            <person name="Rosen B."/>
            <person name="Chan A."/>
            <person name="Zhou S."/>
            <person name="Gentzbittel L."/>
            <person name="Childs K.L."/>
            <person name="Yandell M."/>
            <person name="Gundlach H."/>
            <person name="Mayer K.F."/>
            <person name="Schwartz D.C."/>
            <person name="Town C.D."/>
        </authorList>
    </citation>
    <scope>GENOME REANNOTATION</scope>
    <source>
        <strain evidence="1">A17</strain>
        <strain evidence="2 3">cv. Jemalong A17</strain>
    </source>
</reference>
<dbReference type="HOGENOM" id="CLU_2561731_0_0_1"/>
<protein>
    <submittedName>
        <fullName evidence="1 2">Uncharacterized protein</fullName>
    </submittedName>
</protein>
<dbReference type="EMBL" id="CM001218">
    <property type="protein sequence ID" value="KEH39493.1"/>
    <property type="molecule type" value="Genomic_DNA"/>
</dbReference>
<name>A0A072VDI3_MEDTR</name>
<evidence type="ECO:0000313" key="3">
    <source>
        <dbReference type="Proteomes" id="UP000002051"/>
    </source>
</evidence>
<dbReference type="Proteomes" id="UP000002051">
    <property type="component" value="Chromosome 2"/>
</dbReference>
<accession>A0A072VDI3</accession>